<feature type="region of interest" description="Disordered" evidence="1">
    <location>
        <begin position="22"/>
        <end position="41"/>
    </location>
</feature>
<dbReference type="EMBL" id="KE504150">
    <property type="protein sequence ID" value="EPT00252.1"/>
    <property type="molecule type" value="Genomic_DNA"/>
</dbReference>
<organism evidence="2 3">
    <name type="scientific">Fomitopsis schrenkii</name>
    <name type="common">Brown rot fungus</name>
    <dbReference type="NCBI Taxonomy" id="2126942"/>
    <lineage>
        <taxon>Eukaryota</taxon>
        <taxon>Fungi</taxon>
        <taxon>Dikarya</taxon>
        <taxon>Basidiomycota</taxon>
        <taxon>Agaricomycotina</taxon>
        <taxon>Agaricomycetes</taxon>
        <taxon>Polyporales</taxon>
        <taxon>Fomitopsis</taxon>
    </lineage>
</organism>
<dbReference type="Proteomes" id="UP000015241">
    <property type="component" value="Unassembled WGS sequence"/>
</dbReference>
<name>S8E5D4_FOMSC</name>
<accession>S8E5D4</accession>
<dbReference type="InParanoid" id="S8E5D4"/>
<keyword evidence="3" id="KW-1185">Reference proteome</keyword>
<proteinExistence type="predicted"/>
<dbReference type="AlphaFoldDB" id="S8E5D4"/>
<evidence type="ECO:0000313" key="3">
    <source>
        <dbReference type="Proteomes" id="UP000015241"/>
    </source>
</evidence>
<gene>
    <name evidence="2" type="ORF">FOMPIDRAFT_1049835</name>
</gene>
<evidence type="ECO:0000313" key="2">
    <source>
        <dbReference type="EMBL" id="EPT00252.1"/>
    </source>
</evidence>
<evidence type="ECO:0000256" key="1">
    <source>
        <dbReference type="SAM" id="MobiDB-lite"/>
    </source>
</evidence>
<protein>
    <submittedName>
        <fullName evidence="2">Uncharacterized protein</fullName>
    </submittedName>
</protein>
<dbReference type="HOGENOM" id="CLU_2812374_0_0_1"/>
<reference evidence="2 3" key="1">
    <citation type="journal article" date="2012" name="Science">
        <title>The Paleozoic origin of enzymatic lignin decomposition reconstructed from 31 fungal genomes.</title>
        <authorList>
            <person name="Floudas D."/>
            <person name="Binder M."/>
            <person name="Riley R."/>
            <person name="Barry K."/>
            <person name="Blanchette R.A."/>
            <person name="Henrissat B."/>
            <person name="Martinez A.T."/>
            <person name="Otillar R."/>
            <person name="Spatafora J.W."/>
            <person name="Yadav J.S."/>
            <person name="Aerts A."/>
            <person name="Benoit I."/>
            <person name="Boyd A."/>
            <person name="Carlson A."/>
            <person name="Copeland A."/>
            <person name="Coutinho P.M."/>
            <person name="de Vries R.P."/>
            <person name="Ferreira P."/>
            <person name="Findley K."/>
            <person name="Foster B."/>
            <person name="Gaskell J."/>
            <person name="Glotzer D."/>
            <person name="Gorecki P."/>
            <person name="Heitman J."/>
            <person name="Hesse C."/>
            <person name="Hori C."/>
            <person name="Igarashi K."/>
            <person name="Jurgens J.A."/>
            <person name="Kallen N."/>
            <person name="Kersten P."/>
            <person name="Kohler A."/>
            <person name="Kuees U."/>
            <person name="Kumar T.K.A."/>
            <person name="Kuo A."/>
            <person name="LaButti K."/>
            <person name="Larrondo L.F."/>
            <person name="Lindquist E."/>
            <person name="Ling A."/>
            <person name="Lombard V."/>
            <person name="Lucas S."/>
            <person name="Lundell T."/>
            <person name="Martin R."/>
            <person name="McLaughlin D.J."/>
            <person name="Morgenstern I."/>
            <person name="Morin E."/>
            <person name="Murat C."/>
            <person name="Nagy L.G."/>
            <person name="Nolan M."/>
            <person name="Ohm R.A."/>
            <person name="Patyshakuliyeva A."/>
            <person name="Rokas A."/>
            <person name="Ruiz-Duenas F.J."/>
            <person name="Sabat G."/>
            <person name="Salamov A."/>
            <person name="Samejima M."/>
            <person name="Schmutz J."/>
            <person name="Slot J.C."/>
            <person name="St John F."/>
            <person name="Stenlid J."/>
            <person name="Sun H."/>
            <person name="Sun S."/>
            <person name="Syed K."/>
            <person name="Tsang A."/>
            <person name="Wiebenga A."/>
            <person name="Young D."/>
            <person name="Pisabarro A."/>
            <person name="Eastwood D.C."/>
            <person name="Martin F."/>
            <person name="Cullen D."/>
            <person name="Grigoriev I.V."/>
            <person name="Hibbett D.S."/>
        </authorList>
    </citation>
    <scope>NUCLEOTIDE SEQUENCE</scope>
    <source>
        <strain evidence="3">FP-58527</strain>
    </source>
</reference>
<sequence>MSYYDSQETYSTEVVQEDTGFFGGENVVEDTQTTESYDDTYVAPDGDVYNQEVVEQVDTVSDQQFGW</sequence>